<dbReference type="PANTHER" id="PTHR39600:SF1">
    <property type="entry name" value="PEPTIDASE INHIBITOR I78 FAMILY PROTEIN"/>
    <property type="match status" value="1"/>
</dbReference>
<protein>
    <recommendedName>
        <fullName evidence="4">Peptidase inhibitor I78 family protein</fullName>
    </recommendedName>
</protein>
<dbReference type="InterPro" id="IPR021719">
    <property type="entry name" value="Prot_inh_I78"/>
</dbReference>
<dbReference type="Gene3D" id="3.30.10.10">
    <property type="entry name" value="Trypsin Inhibitor V, subunit A"/>
    <property type="match status" value="1"/>
</dbReference>
<dbReference type="PANTHER" id="PTHR39600">
    <property type="entry name" value="PEPTIDASE INHIBITOR I78 FAMILY PROTEIN"/>
    <property type="match status" value="1"/>
</dbReference>
<evidence type="ECO:0000256" key="1">
    <source>
        <dbReference type="SAM" id="SignalP"/>
    </source>
</evidence>
<proteinExistence type="predicted"/>
<dbReference type="Pfam" id="PF11720">
    <property type="entry name" value="Inhibitor_I78"/>
    <property type="match status" value="1"/>
</dbReference>
<evidence type="ECO:0008006" key="4">
    <source>
        <dbReference type="Google" id="ProtNLM"/>
    </source>
</evidence>
<dbReference type="Proteomes" id="UP000503197">
    <property type="component" value="Chromosome"/>
</dbReference>
<dbReference type="AlphaFoldDB" id="A0A6F8SXS8"/>
<feature type="signal peptide" evidence="1">
    <location>
        <begin position="1"/>
        <end position="33"/>
    </location>
</feature>
<dbReference type="PROSITE" id="PS51257">
    <property type="entry name" value="PROKAR_LIPOPROTEIN"/>
    <property type="match status" value="1"/>
</dbReference>
<reference evidence="2 3" key="1">
    <citation type="submission" date="2020-02" db="EMBL/GenBank/DDBJ databases">
        <title>Complete Genome Sequence of Halomonas meridiana strain BAA-801, Isolated from Deep Sea Thermal Vent.</title>
        <authorList>
            <person name="Takahashi Y."/>
            <person name="Takahashi H."/>
            <person name="Galipon J."/>
            <person name="Arakawa K."/>
        </authorList>
    </citation>
    <scope>NUCLEOTIDE SEQUENCE [LARGE SCALE GENOMIC DNA]</scope>
    <source>
        <strain evidence="2 3">Slthf1</strain>
    </source>
</reference>
<feature type="chain" id="PRO_5026213121" description="Peptidase inhibitor I78 family protein" evidence="1">
    <location>
        <begin position="34"/>
        <end position="119"/>
    </location>
</feature>
<dbReference type="EMBL" id="AP022821">
    <property type="protein sequence ID" value="BCA93008.1"/>
    <property type="molecule type" value="Genomic_DNA"/>
</dbReference>
<evidence type="ECO:0000313" key="2">
    <source>
        <dbReference type="EMBL" id="BCA93008.1"/>
    </source>
</evidence>
<keyword evidence="1" id="KW-0732">Signal</keyword>
<evidence type="ECO:0000313" key="3">
    <source>
        <dbReference type="Proteomes" id="UP000503197"/>
    </source>
</evidence>
<dbReference type="RefSeq" id="WP_228168357.1">
    <property type="nucleotide sequence ID" value="NZ_AP022821.1"/>
</dbReference>
<accession>A0A6F8SXS8</accession>
<sequence length="119" mass="12628">MTPGKLWMTTTQRHIKGLGSALAVMLLAGCSSAPNESAAPKPPTVDQTAPTSQTCDASAVQYAIGAPFDEANLATLEEQSGARQVRVLRPGTAATMDFRDDRLNIHLESNDMIEALRCG</sequence>
<organism evidence="2 3">
    <name type="scientific">Vreelandella aquamarina</name>
    <dbReference type="NCBI Taxonomy" id="77097"/>
    <lineage>
        <taxon>Bacteria</taxon>
        <taxon>Pseudomonadati</taxon>
        <taxon>Pseudomonadota</taxon>
        <taxon>Gammaproteobacteria</taxon>
        <taxon>Oceanospirillales</taxon>
        <taxon>Halomonadaceae</taxon>
        <taxon>Vreelandella</taxon>
    </lineage>
</organism>
<name>A0A6F8SXS8_9GAMM</name>
<gene>
    <name evidence="2" type="ORF">HMSLTHF_27830</name>
</gene>